<dbReference type="PROSITE" id="PS00198">
    <property type="entry name" value="4FE4S_FER_1"/>
    <property type="match status" value="1"/>
</dbReference>
<dbReference type="OrthoDB" id="9798098at2"/>
<evidence type="ECO:0000259" key="4">
    <source>
        <dbReference type="PROSITE" id="PS51379"/>
    </source>
</evidence>
<feature type="domain" description="4Fe-4S ferredoxin-type" evidence="4">
    <location>
        <begin position="110"/>
        <end position="140"/>
    </location>
</feature>
<reference evidence="5 6" key="1">
    <citation type="submission" date="2018-03" db="EMBL/GenBank/DDBJ databases">
        <title>Genome sequence of Clostridium liquoris DSM 100320.</title>
        <authorList>
            <person name="Poehlein A."/>
            <person name="Daniel R."/>
        </authorList>
    </citation>
    <scope>NUCLEOTIDE SEQUENCE [LARGE SCALE GENOMIC DNA]</scope>
    <source>
        <strain evidence="5 6">DSM 100320</strain>
    </source>
</reference>
<dbReference type="InterPro" id="IPR017900">
    <property type="entry name" value="4Fe4S_Fe_S_CS"/>
</dbReference>
<dbReference type="EMBL" id="PVXO01000045">
    <property type="protein sequence ID" value="PRR78401.1"/>
    <property type="molecule type" value="Genomic_DNA"/>
</dbReference>
<dbReference type="InterPro" id="IPR050340">
    <property type="entry name" value="Cytosolic_Fe-S_CAF"/>
</dbReference>
<dbReference type="Proteomes" id="UP000239706">
    <property type="component" value="Unassembled WGS sequence"/>
</dbReference>
<evidence type="ECO:0000256" key="3">
    <source>
        <dbReference type="ARBA" id="ARBA00023014"/>
    </source>
</evidence>
<protein>
    <submittedName>
        <fullName evidence="5">Iron hydrogenase 1</fullName>
        <ecNumber evidence="5">1.12.7.2</ecNumber>
    </submittedName>
</protein>
<dbReference type="PROSITE" id="PS51379">
    <property type="entry name" value="4FE4S_FER_2"/>
    <property type="match status" value="1"/>
</dbReference>
<dbReference type="AlphaFoldDB" id="A0A2T0B3C7"/>
<keyword evidence="5" id="KW-0560">Oxidoreductase</keyword>
<evidence type="ECO:0000313" key="5">
    <source>
        <dbReference type="EMBL" id="PRR78401.1"/>
    </source>
</evidence>
<sequence length="448" mass="49775">MRDIYRDIFKDLVKAYYEGNFSAKVEDLFSHEKFDKNKLAYVVSCLCGVEVDFNENFIKNLEEAIKNYNPAHKVVSKFSSCSGSCLKESGETLCQKSCPINAILRIPEDNHVYINDELCLDCGMCIESCPNGGILDKVEFLPLLDLLKSKSTVIAAVAPAIVGQFGENVTINQLRTAFKKLGFADMVEVAFFADMLTLKEAVEYDNFVKNERDFMITSCCCPMWVGMLKRVYDDLVKYVSPSVSPMIASGRVLKTLNPNCKVVFIGPCIAKKGESKEKDLLGDIDFVLTFTEVKDIFDSLGIIPGKLEEDLSSEYASKGGRLYGRTGGVSIAVGDAIERLFPSKYKLLKTAQAHGVRECKDILEKIKSREVSANFIEGMGCIGGCVGGPKAILKKELGKEAIDSFADKSEIKVSVDSNCMKEVLSQLQINSIEDFKDKNKIEIFEREF</sequence>
<dbReference type="RefSeq" id="WP_106063755.1">
    <property type="nucleotide sequence ID" value="NZ_PVXO01000045.1"/>
</dbReference>
<dbReference type="InterPro" id="IPR004108">
    <property type="entry name" value="Fe_hydrogenase_lsu_C"/>
</dbReference>
<dbReference type="Gene3D" id="3.30.70.20">
    <property type="match status" value="1"/>
</dbReference>
<keyword evidence="3" id="KW-0411">Iron-sulfur</keyword>
<gene>
    <name evidence="5" type="ORF">CLLI_16600</name>
</gene>
<evidence type="ECO:0000256" key="1">
    <source>
        <dbReference type="ARBA" id="ARBA00022723"/>
    </source>
</evidence>
<accession>A0A2T0B3C7</accession>
<keyword evidence="6" id="KW-1185">Reference proteome</keyword>
<evidence type="ECO:0000256" key="2">
    <source>
        <dbReference type="ARBA" id="ARBA00023004"/>
    </source>
</evidence>
<dbReference type="Pfam" id="PF00037">
    <property type="entry name" value="Fer4"/>
    <property type="match status" value="1"/>
</dbReference>
<dbReference type="InterPro" id="IPR009016">
    <property type="entry name" value="Fe_hydrogenase"/>
</dbReference>
<name>A0A2T0B3C7_9CLOT</name>
<dbReference type="PANTHER" id="PTHR11615">
    <property type="entry name" value="NITRATE, FORMATE, IRON DEHYDROGENASE"/>
    <property type="match status" value="1"/>
</dbReference>
<organism evidence="5 6">
    <name type="scientific">Clostridium liquoris</name>
    <dbReference type="NCBI Taxonomy" id="1289519"/>
    <lineage>
        <taxon>Bacteria</taxon>
        <taxon>Bacillati</taxon>
        <taxon>Bacillota</taxon>
        <taxon>Clostridia</taxon>
        <taxon>Eubacteriales</taxon>
        <taxon>Clostridiaceae</taxon>
        <taxon>Clostridium</taxon>
    </lineage>
</organism>
<dbReference type="GO" id="GO:0008901">
    <property type="term" value="F:ferredoxin hydrogenase activity"/>
    <property type="evidence" value="ECO:0007669"/>
    <property type="project" value="UniProtKB-EC"/>
</dbReference>
<keyword evidence="1" id="KW-0479">Metal-binding</keyword>
<dbReference type="EC" id="1.12.7.2" evidence="5"/>
<dbReference type="Pfam" id="PF02906">
    <property type="entry name" value="Fe_hyd_lg_C"/>
    <property type="match status" value="1"/>
</dbReference>
<keyword evidence="2" id="KW-0408">Iron</keyword>
<dbReference type="Gene3D" id="3.40.50.1780">
    <property type="match status" value="2"/>
</dbReference>
<proteinExistence type="predicted"/>
<evidence type="ECO:0000313" key="6">
    <source>
        <dbReference type="Proteomes" id="UP000239706"/>
    </source>
</evidence>
<dbReference type="Gene3D" id="3.40.950.10">
    <property type="entry name" value="Fe-only Hydrogenase (Larger Subunit), Chain L, domain 3"/>
    <property type="match status" value="2"/>
</dbReference>
<dbReference type="GO" id="GO:0051536">
    <property type="term" value="F:iron-sulfur cluster binding"/>
    <property type="evidence" value="ECO:0007669"/>
    <property type="project" value="UniProtKB-KW"/>
</dbReference>
<dbReference type="SUPFAM" id="SSF54862">
    <property type="entry name" value="4Fe-4S ferredoxins"/>
    <property type="match status" value="1"/>
</dbReference>
<dbReference type="GO" id="GO:0046872">
    <property type="term" value="F:metal ion binding"/>
    <property type="evidence" value="ECO:0007669"/>
    <property type="project" value="UniProtKB-KW"/>
</dbReference>
<dbReference type="SUPFAM" id="SSF53920">
    <property type="entry name" value="Fe-only hydrogenase"/>
    <property type="match status" value="1"/>
</dbReference>
<comment type="caution">
    <text evidence="5">The sequence shown here is derived from an EMBL/GenBank/DDBJ whole genome shotgun (WGS) entry which is preliminary data.</text>
</comment>
<dbReference type="InterPro" id="IPR017896">
    <property type="entry name" value="4Fe4S_Fe-S-bd"/>
</dbReference>